<proteinExistence type="predicted"/>
<dbReference type="AlphaFoldDB" id="A0A558D0E9"/>
<evidence type="ECO:0000313" key="3">
    <source>
        <dbReference type="EMBL" id="TVT54494.1"/>
    </source>
</evidence>
<name>A0A558D0E9_9GAMM</name>
<dbReference type="InterPro" id="IPR007055">
    <property type="entry name" value="BON_dom"/>
</dbReference>
<feature type="compositionally biased region" description="Low complexity" evidence="1">
    <location>
        <begin position="103"/>
        <end position="115"/>
    </location>
</feature>
<dbReference type="EMBL" id="VMRY01000041">
    <property type="protein sequence ID" value="TVT54494.1"/>
    <property type="molecule type" value="Genomic_DNA"/>
</dbReference>
<evidence type="ECO:0000313" key="4">
    <source>
        <dbReference type="Proteomes" id="UP000317355"/>
    </source>
</evidence>
<evidence type="ECO:0000259" key="2">
    <source>
        <dbReference type="Pfam" id="PF04972"/>
    </source>
</evidence>
<comment type="caution">
    <text evidence="3">The sequence shown here is derived from an EMBL/GenBank/DDBJ whole genome shotgun (WGS) entry which is preliminary data.</text>
</comment>
<organism evidence="3 4">
    <name type="scientific">Sedimenticola thiotaurini</name>
    <dbReference type="NCBI Taxonomy" id="1543721"/>
    <lineage>
        <taxon>Bacteria</taxon>
        <taxon>Pseudomonadati</taxon>
        <taxon>Pseudomonadota</taxon>
        <taxon>Gammaproteobacteria</taxon>
        <taxon>Chromatiales</taxon>
        <taxon>Sedimenticolaceae</taxon>
        <taxon>Sedimenticola</taxon>
    </lineage>
</organism>
<gene>
    <name evidence="3" type="ORF">FHK82_09855</name>
</gene>
<protein>
    <submittedName>
        <fullName evidence="3">BON domain-containing protein</fullName>
    </submittedName>
</protein>
<sequence>MNRTATLLLGLIGFILIFSLAVYNGIDKVENDLSTRGRAALDEHNLQWVELKIDGRNLLLSGLAPSEKAVSDALALAENLPGVDRVYDEFSFHEKAVKTEKPSSGSAWSSSIKAQ</sequence>
<evidence type="ECO:0000256" key="1">
    <source>
        <dbReference type="SAM" id="MobiDB-lite"/>
    </source>
</evidence>
<dbReference type="Pfam" id="PF04972">
    <property type="entry name" value="BON"/>
    <property type="match status" value="1"/>
</dbReference>
<dbReference type="Proteomes" id="UP000317355">
    <property type="component" value="Unassembled WGS sequence"/>
</dbReference>
<accession>A0A558D0E9</accession>
<feature type="domain" description="BON" evidence="2">
    <location>
        <begin position="53"/>
        <end position="91"/>
    </location>
</feature>
<reference evidence="3 4" key="1">
    <citation type="submission" date="2019-07" db="EMBL/GenBank/DDBJ databases">
        <title>The pathways for chlorine oxyanion respiration interact through the shared metabolite chlorate.</title>
        <authorList>
            <person name="Barnum T.P."/>
            <person name="Cheng Y."/>
            <person name="Hill K.A."/>
            <person name="Lucas L.N."/>
            <person name="Carlson H.K."/>
            <person name="Coates J.D."/>
        </authorList>
    </citation>
    <scope>NUCLEOTIDE SEQUENCE [LARGE SCALE GENOMIC DNA]</scope>
    <source>
        <strain evidence="3">BK-3</strain>
    </source>
</reference>
<feature type="region of interest" description="Disordered" evidence="1">
    <location>
        <begin position="96"/>
        <end position="115"/>
    </location>
</feature>